<dbReference type="GO" id="GO:0048039">
    <property type="term" value="F:ubiquinone binding"/>
    <property type="evidence" value="ECO:0007669"/>
    <property type="project" value="TreeGrafter"/>
</dbReference>
<dbReference type="NCBIfam" id="NF004500">
    <property type="entry name" value="PRK05846.1-4"/>
    <property type="match status" value="1"/>
</dbReference>
<dbReference type="EMBL" id="CAESAB010000001">
    <property type="protein sequence ID" value="CAB4329795.1"/>
    <property type="molecule type" value="Genomic_DNA"/>
</dbReference>
<dbReference type="GO" id="GO:0003954">
    <property type="term" value="F:NADH dehydrogenase activity"/>
    <property type="evidence" value="ECO:0007669"/>
    <property type="project" value="TreeGrafter"/>
</dbReference>
<feature type="transmembrane region" description="Helical" evidence="8">
    <location>
        <begin position="32"/>
        <end position="51"/>
    </location>
</feature>
<evidence type="ECO:0000256" key="8">
    <source>
        <dbReference type="SAM" id="Phobius"/>
    </source>
</evidence>
<evidence type="ECO:0000256" key="3">
    <source>
        <dbReference type="ARBA" id="ARBA00022692"/>
    </source>
</evidence>
<feature type="transmembrane region" description="Helical" evidence="8">
    <location>
        <begin position="216"/>
        <end position="238"/>
    </location>
</feature>
<dbReference type="PRINTS" id="PR01437">
    <property type="entry name" value="NUOXDRDTASE4"/>
</dbReference>
<dbReference type="PANTHER" id="PTHR43507">
    <property type="entry name" value="NADH-UBIQUINONE OXIDOREDUCTASE CHAIN 4"/>
    <property type="match status" value="1"/>
</dbReference>
<feature type="transmembrane region" description="Helical" evidence="8">
    <location>
        <begin position="308"/>
        <end position="329"/>
    </location>
</feature>
<keyword evidence="3 8" id="KW-0812">Transmembrane</keyword>
<dbReference type="Pfam" id="PF01059">
    <property type="entry name" value="Oxidored_q5_N"/>
    <property type="match status" value="1"/>
</dbReference>
<feature type="transmembrane region" description="Helical" evidence="8">
    <location>
        <begin position="250"/>
        <end position="273"/>
    </location>
</feature>
<dbReference type="AlphaFoldDB" id="A0A6J5YH30"/>
<evidence type="ECO:0000259" key="10">
    <source>
        <dbReference type="Pfam" id="PF01059"/>
    </source>
</evidence>
<sequence length="505" mass="54009">MSSLTTMMLLPLLGSLLVAVIPSDQVLRIKQAALGTTILVAISGILTWLKFDSENTSFQFVQSVEWIPSFGINYAVGVDGLSLVLILMSVLLAPIVVLAGWNESEGGRWSAKVFYILILVLETMMIGVFAATDLFLFYVIFEAMLIPVYFLIGGYGSGERAAAAVKFLLYSLFGGLLMLASIIGLYVISGANGGHTFDITKLSEMHNYMNSTTQNLLFLGFFIAFAIKAPLWPLHTWLPDASASATPGTSVLLLGVLDKVGTFGMIRFCLALFPDASKTFTPVIITLAVISIIYGAFLAIGATDIKRLIAYTSISHFGFITMGIFAMTTQGHSGATLYMFNHGFSTAALFLVAGWMSARRGSSTIADFGGLQRVTPVMAWSFFIAGMSSLALPGLSSFVSEFLVLVGTFTRYPVAAIIATFGIVLAALYILIPVQKALHGPTTPGNENLSDLNLREKIAIAPVIAIIVALGFYPSPLLNVINPASAHVLELQGFTDPTPSDSAGK</sequence>
<evidence type="ECO:0000256" key="5">
    <source>
        <dbReference type="ARBA" id="ARBA00022989"/>
    </source>
</evidence>
<dbReference type="NCBIfam" id="TIGR01972">
    <property type="entry name" value="NDH_I_M"/>
    <property type="match status" value="1"/>
</dbReference>
<evidence type="ECO:0000256" key="1">
    <source>
        <dbReference type="ARBA" id="ARBA00004141"/>
    </source>
</evidence>
<keyword evidence="5 8" id="KW-1133">Transmembrane helix</keyword>
<feature type="domain" description="NADH:ubiquinone oxidoreductase chain 4 N-terminal" evidence="10">
    <location>
        <begin position="57"/>
        <end position="126"/>
    </location>
</feature>
<protein>
    <submittedName>
        <fullName evidence="11">Unannotated protein</fullName>
    </submittedName>
</protein>
<gene>
    <name evidence="11" type="ORF">UFOPK3820_00064</name>
</gene>
<feature type="transmembrane region" description="Helical" evidence="8">
    <location>
        <begin position="82"/>
        <end position="101"/>
    </location>
</feature>
<dbReference type="InterPro" id="IPR000260">
    <property type="entry name" value="NADH4_N"/>
</dbReference>
<dbReference type="GO" id="GO:0042773">
    <property type="term" value="P:ATP synthesis coupled electron transport"/>
    <property type="evidence" value="ECO:0007669"/>
    <property type="project" value="InterPro"/>
</dbReference>
<evidence type="ECO:0000256" key="6">
    <source>
        <dbReference type="ARBA" id="ARBA00023027"/>
    </source>
</evidence>
<comment type="similarity">
    <text evidence="2">Belongs to the complex I subunit 4 family.</text>
</comment>
<organism evidence="11">
    <name type="scientific">freshwater metagenome</name>
    <dbReference type="NCBI Taxonomy" id="449393"/>
    <lineage>
        <taxon>unclassified sequences</taxon>
        <taxon>metagenomes</taxon>
        <taxon>ecological metagenomes</taxon>
    </lineage>
</organism>
<dbReference type="PANTHER" id="PTHR43507:SF1">
    <property type="entry name" value="NADH-UBIQUINONE OXIDOREDUCTASE CHAIN 4"/>
    <property type="match status" value="1"/>
</dbReference>
<feature type="transmembrane region" description="Helical" evidence="8">
    <location>
        <begin position="113"/>
        <end position="130"/>
    </location>
</feature>
<dbReference type="GO" id="GO:0016020">
    <property type="term" value="C:membrane"/>
    <property type="evidence" value="ECO:0007669"/>
    <property type="project" value="UniProtKB-SubCell"/>
</dbReference>
<dbReference type="InterPro" id="IPR001750">
    <property type="entry name" value="ND/Mrp_TM"/>
</dbReference>
<accession>A0A6J5YH30</accession>
<dbReference type="GO" id="GO:0015990">
    <property type="term" value="P:electron transport coupled proton transport"/>
    <property type="evidence" value="ECO:0007669"/>
    <property type="project" value="TreeGrafter"/>
</dbReference>
<name>A0A6J5YH30_9ZZZZ</name>
<feature type="transmembrane region" description="Helical" evidence="8">
    <location>
        <begin position="412"/>
        <end position="432"/>
    </location>
</feature>
<evidence type="ECO:0000256" key="7">
    <source>
        <dbReference type="ARBA" id="ARBA00023136"/>
    </source>
</evidence>
<feature type="transmembrane region" description="Helical" evidence="8">
    <location>
        <begin position="377"/>
        <end position="400"/>
    </location>
</feature>
<feature type="transmembrane region" description="Helical" evidence="8">
    <location>
        <begin position="458"/>
        <end position="475"/>
    </location>
</feature>
<evidence type="ECO:0000256" key="2">
    <source>
        <dbReference type="ARBA" id="ARBA00009025"/>
    </source>
</evidence>
<feature type="transmembrane region" description="Helical" evidence="8">
    <location>
        <begin position="279"/>
        <end position="301"/>
    </location>
</feature>
<evidence type="ECO:0000256" key="4">
    <source>
        <dbReference type="ARBA" id="ARBA00022967"/>
    </source>
</evidence>
<keyword evidence="4" id="KW-1278">Translocase</keyword>
<feature type="transmembrane region" description="Helical" evidence="8">
    <location>
        <begin position="167"/>
        <end position="188"/>
    </location>
</feature>
<evidence type="ECO:0000259" key="9">
    <source>
        <dbReference type="Pfam" id="PF00361"/>
    </source>
</evidence>
<dbReference type="GO" id="GO:0008137">
    <property type="term" value="F:NADH dehydrogenase (ubiquinone) activity"/>
    <property type="evidence" value="ECO:0007669"/>
    <property type="project" value="InterPro"/>
</dbReference>
<feature type="domain" description="NADH:quinone oxidoreductase/Mrp antiporter transmembrane" evidence="9">
    <location>
        <begin position="131"/>
        <end position="425"/>
    </location>
</feature>
<dbReference type="Pfam" id="PF00361">
    <property type="entry name" value="Proton_antipo_M"/>
    <property type="match status" value="1"/>
</dbReference>
<feature type="transmembrane region" description="Helical" evidence="8">
    <location>
        <begin position="136"/>
        <end position="155"/>
    </location>
</feature>
<reference evidence="11" key="1">
    <citation type="submission" date="2020-05" db="EMBL/GenBank/DDBJ databases">
        <authorList>
            <person name="Chiriac C."/>
            <person name="Salcher M."/>
            <person name="Ghai R."/>
            <person name="Kavagutti S V."/>
        </authorList>
    </citation>
    <scope>NUCLEOTIDE SEQUENCE</scope>
</reference>
<keyword evidence="7 8" id="KW-0472">Membrane</keyword>
<comment type="subcellular location">
    <subcellularLocation>
        <location evidence="1">Membrane</location>
        <topology evidence="1">Multi-pass membrane protein</topology>
    </subcellularLocation>
</comment>
<keyword evidence="6" id="KW-0520">NAD</keyword>
<dbReference type="InterPro" id="IPR010227">
    <property type="entry name" value="NADH_Q_OxRdtase_chainM/4"/>
</dbReference>
<evidence type="ECO:0000313" key="11">
    <source>
        <dbReference type="EMBL" id="CAB4329795.1"/>
    </source>
</evidence>
<proteinExistence type="inferred from homology"/>
<dbReference type="InterPro" id="IPR003918">
    <property type="entry name" value="NADH_UbQ_OxRdtase"/>
</dbReference>